<dbReference type="EMBL" id="GBRH01170936">
    <property type="protein sequence ID" value="JAE26960.1"/>
    <property type="molecule type" value="Transcribed_RNA"/>
</dbReference>
<name>A0A0A9GP92_ARUDO</name>
<protein>
    <submittedName>
        <fullName evidence="2">Uncharacterized protein</fullName>
    </submittedName>
</protein>
<sequence>MYLMLLLLFLCLKGQGENDSFRTTKIPKEKKESVLDDALRGYYVFDLSSGIDETF</sequence>
<evidence type="ECO:0000313" key="2">
    <source>
        <dbReference type="EMBL" id="JAE26960.1"/>
    </source>
</evidence>
<dbReference type="AlphaFoldDB" id="A0A0A9GP92"/>
<organism evidence="2">
    <name type="scientific">Arundo donax</name>
    <name type="common">Giant reed</name>
    <name type="synonym">Donax arundinaceus</name>
    <dbReference type="NCBI Taxonomy" id="35708"/>
    <lineage>
        <taxon>Eukaryota</taxon>
        <taxon>Viridiplantae</taxon>
        <taxon>Streptophyta</taxon>
        <taxon>Embryophyta</taxon>
        <taxon>Tracheophyta</taxon>
        <taxon>Spermatophyta</taxon>
        <taxon>Magnoliopsida</taxon>
        <taxon>Liliopsida</taxon>
        <taxon>Poales</taxon>
        <taxon>Poaceae</taxon>
        <taxon>PACMAD clade</taxon>
        <taxon>Arundinoideae</taxon>
        <taxon>Arundineae</taxon>
        <taxon>Arundo</taxon>
    </lineage>
</organism>
<feature type="signal peptide" evidence="1">
    <location>
        <begin position="1"/>
        <end position="16"/>
    </location>
</feature>
<feature type="chain" id="PRO_5002047862" evidence="1">
    <location>
        <begin position="17"/>
        <end position="55"/>
    </location>
</feature>
<evidence type="ECO:0000256" key="1">
    <source>
        <dbReference type="SAM" id="SignalP"/>
    </source>
</evidence>
<proteinExistence type="predicted"/>
<accession>A0A0A9GP92</accession>
<reference evidence="2" key="1">
    <citation type="submission" date="2014-09" db="EMBL/GenBank/DDBJ databases">
        <authorList>
            <person name="Magalhaes I.L.F."/>
            <person name="Oliveira U."/>
            <person name="Santos F.R."/>
            <person name="Vidigal T.H.D.A."/>
            <person name="Brescovit A.D."/>
            <person name="Santos A.J."/>
        </authorList>
    </citation>
    <scope>NUCLEOTIDE SEQUENCE</scope>
    <source>
        <tissue evidence="2">Shoot tissue taken approximately 20 cm above the soil surface</tissue>
    </source>
</reference>
<reference evidence="2" key="2">
    <citation type="journal article" date="2015" name="Data Brief">
        <title>Shoot transcriptome of the giant reed, Arundo donax.</title>
        <authorList>
            <person name="Barrero R.A."/>
            <person name="Guerrero F.D."/>
            <person name="Moolhuijzen P."/>
            <person name="Goolsby J.A."/>
            <person name="Tidwell J."/>
            <person name="Bellgard S.E."/>
            <person name="Bellgard M.I."/>
        </authorList>
    </citation>
    <scope>NUCLEOTIDE SEQUENCE</scope>
    <source>
        <tissue evidence="2">Shoot tissue taken approximately 20 cm above the soil surface</tissue>
    </source>
</reference>
<keyword evidence="1" id="KW-0732">Signal</keyword>